<dbReference type="Proteomes" id="UP000039865">
    <property type="component" value="Unassembled WGS sequence"/>
</dbReference>
<proteinExistence type="predicted"/>
<dbReference type="EMBL" id="CCKQ01013329">
    <property type="protein sequence ID" value="CDW84977.1"/>
    <property type="molecule type" value="Genomic_DNA"/>
</dbReference>
<sequence length="174" mass="20643">MLLLKFEKFSIISKDSFLEELLFKYEKNVEHYQKFEKKGKQALAEMIRIIDEQDGKMSMAFEQINEQYGDLKQACDKLQQLSENQDYVFQTFTESMNKKLVDSENTNILKEVYRLQKYIGSLHHEFKDDIQSKIKLVYQTLPQIVFLDIGDSEENLMLMLDVWTYHNQISISSS</sequence>
<reference evidence="1 2" key="1">
    <citation type="submission" date="2014-06" db="EMBL/GenBank/DDBJ databases">
        <authorList>
            <person name="Swart Estienne"/>
        </authorList>
    </citation>
    <scope>NUCLEOTIDE SEQUENCE [LARGE SCALE GENOMIC DNA]</scope>
    <source>
        <strain evidence="1 2">130c</strain>
    </source>
</reference>
<organism evidence="1 2">
    <name type="scientific">Stylonychia lemnae</name>
    <name type="common">Ciliate</name>
    <dbReference type="NCBI Taxonomy" id="5949"/>
    <lineage>
        <taxon>Eukaryota</taxon>
        <taxon>Sar</taxon>
        <taxon>Alveolata</taxon>
        <taxon>Ciliophora</taxon>
        <taxon>Intramacronucleata</taxon>
        <taxon>Spirotrichea</taxon>
        <taxon>Stichotrichia</taxon>
        <taxon>Sporadotrichida</taxon>
        <taxon>Oxytrichidae</taxon>
        <taxon>Stylonychinae</taxon>
        <taxon>Stylonychia</taxon>
    </lineage>
</organism>
<evidence type="ECO:0000313" key="1">
    <source>
        <dbReference type="EMBL" id="CDW84977.1"/>
    </source>
</evidence>
<gene>
    <name evidence="1" type="primary">Contig14770.g15737</name>
    <name evidence="1" type="ORF">STYLEM_14046</name>
</gene>
<dbReference type="AlphaFoldDB" id="A0A078AUQ8"/>
<name>A0A078AUQ8_STYLE</name>
<evidence type="ECO:0000313" key="2">
    <source>
        <dbReference type="Proteomes" id="UP000039865"/>
    </source>
</evidence>
<accession>A0A078AUQ8</accession>
<protein>
    <submittedName>
        <fullName evidence="1">Uncharacterized protein</fullName>
    </submittedName>
</protein>
<keyword evidence="2" id="KW-1185">Reference proteome</keyword>
<dbReference type="InParanoid" id="A0A078AUQ8"/>